<dbReference type="Pfam" id="PF14121">
    <property type="entry name" value="Porin_10"/>
    <property type="match status" value="1"/>
</dbReference>
<dbReference type="RefSeq" id="WP_047134640.1">
    <property type="nucleotide sequence ID" value="NZ_CZVI01000016.1"/>
</dbReference>
<reference evidence="5 6" key="1">
    <citation type="submission" date="2015-11" db="EMBL/GenBank/DDBJ databases">
        <authorList>
            <person name="Zhang Y."/>
            <person name="Guo Z."/>
        </authorList>
    </citation>
    <scope>NUCLEOTIDE SEQUENCE [LARGE SCALE GENOMIC DNA]</scope>
    <source>
        <strain evidence="5">JGI-4</strain>
    </source>
</reference>
<evidence type="ECO:0000256" key="3">
    <source>
        <dbReference type="ARBA" id="ARBA00023237"/>
    </source>
</evidence>
<dbReference type="SUPFAM" id="SSF56935">
    <property type="entry name" value="Porins"/>
    <property type="match status" value="1"/>
</dbReference>
<accession>A0A0P1M3C5</accession>
<evidence type="ECO:0000313" key="7">
    <source>
        <dbReference type="Proteomes" id="UP000182200"/>
    </source>
</evidence>
<accession>A0A0P1LGT2</accession>
<sequence>MQLFILLFLLSTPLLSQSKQDTINFFEISKLPTFSKVAEIKIEQIERLDYKFALDIFNLNFNVFSNELGENGKPVNLNFNFADMRSSHFFLNGRTLSGYVYPYQSFHMLPLDNIYKIETVKDYSSSIFQNSNSSASNYIFKNIFTQRPITRIRYIEDAYDLIAADGSFSYNFYRNLNLTFGFRRSVSAGRFVNSQYDAWNLFINSFWIPRHGVNISLLNIYTTTNMGLNGGIDTTKASPEAEDVIYNERIAPVIESSSNLSSKRNDLTLTSLYKLDSTTVINFTVYHTFQKDRLSLIKDPNERISNFYGFKLNFKSMFWLVNLNAGFELQKNNLKIDLLNDSLSTGYILPGSRSILSVTSFLNSSLNFSSFGLSLFFKVENLLNRVVSAYGFGAETKLGNLNFYAGFSHSYRVPTLLEQFITNSVEFEKHRVYEIGMKANDENFALGIKVQNRKIFNFLVFQDSSFYRTYLSRTFGDVDASVKLWKLNLVVNSSLILNKVTKPYPRYFIKAEFFFDGKLTRTLNLRAGIRARVSDKFTGYKFINSSLMFVQDKYELKKFTTLDFFLSGRVKSAVIFLTFANVTNSRYMTTAFYPMQDRSLRFGVIWTFFD</sequence>
<dbReference type="Proteomes" id="UP000182011">
    <property type="component" value="Unassembled WGS sequence"/>
</dbReference>
<dbReference type="GO" id="GO:0009279">
    <property type="term" value="C:cell outer membrane"/>
    <property type="evidence" value="ECO:0007669"/>
    <property type="project" value="UniProtKB-SubCell"/>
</dbReference>
<protein>
    <submittedName>
        <fullName evidence="4 5">Porin</fullName>
    </submittedName>
</protein>
<dbReference type="Proteomes" id="UP000182200">
    <property type="component" value="Unassembled WGS sequence"/>
</dbReference>
<dbReference type="Gene3D" id="2.40.170.20">
    <property type="entry name" value="TonB-dependent receptor, beta-barrel domain"/>
    <property type="match status" value="1"/>
</dbReference>
<proteinExistence type="predicted"/>
<evidence type="ECO:0000256" key="1">
    <source>
        <dbReference type="ARBA" id="ARBA00004442"/>
    </source>
</evidence>
<dbReference type="STRING" id="1633631.GCA_001442925_01338"/>
<dbReference type="InterPro" id="IPR036942">
    <property type="entry name" value="Beta-barrel_TonB_sf"/>
</dbReference>
<keyword evidence="3" id="KW-0998">Cell outer membrane</keyword>
<keyword evidence="2" id="KW-0472">Membrane</keyword>
<evidence type="ECO:0000313" key="5">
    <source>
        <dbReference type="EMBL" id="CUU05764.1"/>
    </source>
</evidence>
<accession>A0A0S4N3D3</accession>
<dbReference type="EMBL" id="CZVI01000016">
    <property type="protein sequence ID" value="CUS88850.1"/>
    <property type="molecule type" value="Genomic_DNA"/>
</dbReference>
<dbReference type="InterPro" id="IPR025631">
    <property type="entry name" value="Porin_10"/>
</dbReference>
<dbReference type="AlphaFoldDB" id="A0A0P1P7K0"/>
<accession>A0A0P1P7K0</accession>
<accession>A0A0P1NXE9</accession>
<accession>A0A0P1MAP8</accession>
<keyword evidence="7" id="KW-1185">Reference proteome</keyword>
<evidence type="ECO:0000256" key="2">
    <source>
        <dbReference type="ARBA" id="ARBA00023136"/>
    </source>
</evidence>
<accession>A0A0P1MBS0</accession>
<accession>A0A0N7MPL9</accession>
<evidence type="ECO:0000313" key="6">
    <source>
        <dbReference type="Proteomes" id="UP000182011"/>
    </source>
</evidence>
<gene>
    <name evidence="5" type="ORF">JGI4_01343</name>
    <name evidence="4" type="ORF">JGI8_01250</name>
</gene>
<name>A0A0P1P7K0_9BACT</name>
<dbReference type="EMBL" id="FAOP01000005">
    <property type="protein sequence ID" value="CUU05764.1"/>
    <property type="molecule type" value="Genomic_DNA"/>
</dbReference>
<accession>A0A0P1LZL3</accession>
<comment type="subcellular location">
    <subcellularLocation>
        <location evidence="1">Cell outer membrane</location>
    </subcellularLocation>
</comment>
<reference evidence="4 7" key="2">
    <citation type="submission" date="2015-11" db="EMBL/GenBank/DDBJ databases">
        <authorList>
            <person name="Varghese N."/>
        </authorList>
    </citation>
    <scope>NUCLEOTIDE SEQUENCE [LARGE SCALE GENOMIC DNA]</scope>
    <source>
        <strain evidence="4 7">JGI-8</strain>
    </source>
</reference>
<organism evidence="5 6">
    <name type="scientific">Candidatus Kryptonium thompsonii</name>
    <dbReference type="NCBI Taxonomy" id="1633631"/>
    <lineage>
        <taxon>Bacteria</taxon>
        <taxon>Pseudomonadati</taxon>
        <taxon>Candidatus Kryptoniota</taxon>
        <taxon>Candidatus Kryptonium</taxon>
    </lineage>
</organism>
<evidence type="ECO:0000313" key="4">
    <source>
        <dbReference type="EMBL" id="CUS88850.1"/>
    </source>
</evidence>